<evidence type="ECO:0000313" key="2">
    <source>
        <dbReference type="Proteomes" id="UP000184301"/>
    </source>
</evidence>
<evidence type="ECO:0000313" key="1">
    <source>
        <dbReference type="EMBL" id="SHK34438.1"/>
    </source>
</evidence>
<keyword evidence="2" id="KW-1185">Reference proteome</keyword>
<name>A0A1M6RQ17_9FIRM</name>
<organism evidence="1 2">
    <name type="scientific">Hespellia stercorisuis DSM 15480</name>
    <dbReference type="NCBI Taxonomy" id="1121950"/>
    <lineage>
        <taxon>Bacteria</taxon>
        <taxon>Bacillati</taxon>
        <taxon>Bacillota</taxon>
        <taxon>Clostridia</taxon>
        <taxon>Lachnospirales</taxon>
        <taxon>Lachnospiraceae</taxon>
        <taxon>Hespellia</taxon>
    </lineage>
</organism>
<dbReference type="EMBL" id="FQZY01000043">
    <property type="protein sequence ID" value="SHK34438.1"/>
    <property type="molecule type" value="Genomic_DNA"/>
</dbReference>
<dbReference type="STRING" id="1121950.SAMN02745243_02754"/>
<accession>A0A1M6RQ17</accession>
<dbReference type="AlphaFoldDB" id="A0A1M6RQ17"/>
<proteinExistence type="predicted"/>
<sequence>MDTEKIMEICSEALGKAGYIISNYSELHERFDVTDGDSYIQIAFEEVD</sequence>
<protein>
    <submittedName>
        <fullName evidence="1">Uncharacterized protein</fullName>
    </submittedName>
</protein>
<dbReference type="RefSeq" id="WP_159434652.1">
    <property type="nucleotide sequence ID" value="NZ_FQZY01000043.1"/>
</dbReference>
<gene>
    <name evidence="1" type="ORF">SAMN02745243_02754</name>
</gene>
<dbReference type="Proteomes" id="UP000184301">
    <property type="component" value="Unassembled WGS sequence"/>
</dbReference>
<reference evidence="1 2" key="1">
    <citation type="submission" date="2016-11" db="EMBL/GenBank/DDBJ databases">
        <authorList>
            <person name="Jaros S."/>
            <person name="Januszkiewicz K."/>
            <person name="Wedrychowicz H."/>
        </authorList>
    </citation>
    <scope>NUCLEOTIDE SEQUENCE [LARGE SCALE GENOMIC DNA]</scope>
    <source>
        <strain evidence="1 2">DSM 15480</strain>
    </source>
</reference>